<keyword evidence="2" id="KW-0732">Signal</keyword>
<proteinExistence type="predicted"/>
<reference evidence="3 4" key="1">
    <citation type="submission" date="2023-08" db="EMBL/GenBank/DDBJ databases">
        <authorList>
            <person name="Folkvardsen B D."/>
            <person name="Norman A."/>
        </authorList>
    </citation>
    <scope>NUCLEOTIDE SEQUENCE [LARGE SCALE GENOMIC DNA]</scope>
    <source>
        <strain evidence="3 4">Mu0050</strain>
    </source>
</reference>
<evidence type="ECO:0000256" key="1">
    <source>
        <dbReference type="SAM" id="Phobius"/>
    </source>
</evidence>
<keyword evidence="1" id="KW-0812">Transmembrane</keyword>
<keyword evidence="4" id="KW-1185">Reference proteome</keyword>
<feature type="transmembrane region" description="Helical" evidence="1">
    <location>
        <begin position="100"/>
        <end position="120"/>
    </location>
</feature>
<feature type="transmembrane region" description="Helical" evidence="1">
    <location>
        <begin position="67"/>
        <end position="88"/>
    </location>
</feature>
<feature type="signal peptide" evidence="2">
    <location>
        <begin position="1"/>
        <end position="29"/>
    </location>
</feature>
<name>A0ABM9MJP7_9MYCO</name>
<keyword evidence="1" id="KW-0472">Membrane</keyword>
<dbReference type="EMBL" id="OY726395">
    <property type="protein sequence ID" value="CAJ1586920.1"/>
    <property type="molecule type" value="Genomic_DNA"/>
</dbReference>
<organism evidence="3 4">
    <name type="scientific">[Mycobacterium] wendilense</name>
    <dbReference type="NCBI Taxonomy" id="3064284"/>
    <lineage>
        <taxon>Bacteria</taxon>
        <taxon>Bacillati</taxon>
        <taxon>Actinomycetota</taxon>
        <taxon>Actinomycetes</taxon>
        <taxon>Mycobacteriales</taxon>
        <taxon>Mycobacteriaceae</taxon>
        <taxon>Mycolicibacter</taxon>
    </lineage>
</organism>
<evidence type="ECO:0000256" key="2">
    <source>
        <dbReference type="SAM" id="SignalP"/>
    </source>
</evidence>
<dbReference type="Proteomes" id="UP001190466">
    <property type="component" value="Chromosome"/>
</dbReference>
<feature type="transmembrane region" description="Helical" evidence="1">
    <location>
        <begin position="39"/>
        <end position="60"/>
    </location>
</feature>
<dbReference type="RefSeq" id="WP_316512774.1">
    <property type="nucleotide sequence ID" value="NZ_OY726395.1"/>
</dbReference>
<accession>A0ABM9MJP7</accession>
<gene>
    <name evidence="3" type="ORF">MU0050_004521</name>
</gene>
<protein>
    <recommendedName>
        <fullName evidence="5">Integral membrane protein</fullName>
    </recommendedName>
</protein>
<evidence type="ECO:0008006" key="5">
    <source>
        <dbReference type="Google" id="ProtNLM"/>
    </source>
</evidence>
<feature type="chain" id="PRO_5046098851" description="Integral membrane protein" evidence="2">
    <location>
        <begin position="30"/>
        <end position="179"/>
    </location>
</feature>
<keyword evidence="1" id="KW-1133">Transmembrane helix</keyword>
<evidence type="ECO:0000313" key="3">
    <source>
        <dbReference type="EMBL" id="CAJ1586920.1"/>
    </source>
</evidence>
<evidence type="ECO:0000313" key="4">
    <source>
        <dbReference type="Proteomes" id="UP001190466"/>
    </source>
</evidence>
<sequence length="179" mass="18047">MSTPSSRVRRLRGALIGGCSALVTAAAHAAAGGGLPGGGTLMVLTIGSVTVGAIASRFTVENRRGQLGALVAALGVAQAFGHLALALTGEHAHGPLLPSLPMLLLHTAAAVGLAVLIAAVEHLYSVCESVLCWLRLILVGGSTPLVRIPRRRAKNVVAQSVLVYCGRGMRAPPGVASIG</sequence>